<accession>A0A4S8RNS4</accession>
<keyword evidence="4" id="KW-1185">Reference proteome</keyword>
<dbReference type="InterPro" id="IPR011059">
    <property type="entry name" value="Metal-dep_hydrolase_composite"/>
</dbReference>
<dbReference type="InterPro" id="IPR032466">
    <property type="entry name" value="Metal_Hydrolase"/>
</dbReference>
<feature type="domain" description="Amidohydrolase-related" evidence="2">
    <location>
        <begin position="868"/>
        <end position="946"/>
    </location>
</feature>
<dbReference type="PANTHER" id="PTHR43135:SF3">
    <property type="entry name" value="ALPHA-D-RIBOSE 1-METHYLPHOSPHONATE 5-TRIPHOSPHATE DIPHOSPHATASE"/>
    <property type="match status" value="1"/>
</dbReference>
<feature type="signal peptide" evidence="1">
    <location>
        <begin position="1"/>
        <end position="30"/>
    </location>
</feature>
<dbReference type="GO" id="GO:0016810">
    <property type="term" value="F:hydrolase activity, acting on carbon-nitrogen (but not peptide) bonds"/>
    <property type="evidence" value="ECO:0007669"/>
    <property type="project" value="InterPro"/>
</dbReference>
<dbReference type="Gene3D" id="2.30.40.10">
    <property type="entry name" value="Urease, subunit C, domain 1"/>
    <property type="match status" value="1"/>
</dbReference>
<feature type="domain" description="Amidohydrolase-related" evidence="2">
    <location>
        <begin position="365"/>
        <end position="422"/>
    </location>
</feature>
<evidence type="ECO:0000313" key="3">
    <source>
        <dbReference type="EMBL" id="THV59492.1"/>
    </source>
</evidence>
<organism evidence="3 4">
    <name type="scientific">Flagellimonas alvinocaridis</name>
    <dbReference type="NCBI Taxonomy" id="2530200"/>
    <lineage>
        <taxon>Bacteria</taxon>
        <taxon>Pseudomonadati</taxon>
        <taxon>Bacteroidota</taxon>
        <taxon>Flavobacteriia</taxon>
        <taxon>Flavobacteriales</taxon>
        <taxon>Flavobacteriaceae</taxon>
        <taxon>Flagellimonas</taxon>
    </lineage>
</organism>
<dbReference type="EMBL" id="SNTZ01000003">
    <property type="protein sequence ID" value="THV59492.1"/>
    <property type="molecule type" value="Genomic_DNA"/>
</dbReference>
<gene>
    <name evidence="3" type="ORF">EZV76_07935</name>
</gene>
<dbReference type="AlphaFoldDB" id="A0A4S8RNS4"/>
<comment type="caution">
    <text evidence="3">The sequence shown here is derived from an EMBL/GenBank/DDBJ whole genome shotgun (WGS) entry which is preliminary data.</text>
</comment>
<dbReference type="SUPFAM" id="SSF51338">
    <property type="entry name" value="Composite domain of metallo-dependent hydrolases"/>
    <property type="match status" value="2"/>
</dbReference>
<proteinExistence type="predicted"/>
<dbReference type="InterPro" id="IPR051781">
    <property type="entry name" value="Metallo-dep_Hydrolase"/>
</dbReference>
<evidence type="ECO:0000256" key="1">
    <source>
        <dbReference type="SAM" id="SignalP"/>
    </source>
</evidence>
<protein>
    <submittedName>
        <fullName evidence="3">Amidohydrolase</fullName>
    </submittedName>
</protein>
<sequence>MIKSPTMKMKKTFGYLFFLGIMLSMGSSLAQETFPKNDVLDARPDRVALTHATIVTAPTQVMENAMLVIQDGKVVSVQAGNQVPNGYLEIDLSGRYIYPSFIDMFGEYGQPEVKRPPFRNPVLSREQIQSNTKGPYNANEAIKSQYNSSENFTVDKKLASKWRAQGFGAMASIRRDGIARGTAALVALGEDTENNLVINSKVADHYSFDKGTSTQDYPISAMGTIALLRQTFYDAKWYGAQTDSPFSDLSLDAMLANGNLPKIMEADGWLTVLRADKIADEFGFEFIIKGGGDEYQRIMEVKDMRAPMIIPIDFPKAYDVSDPYITKKITLADLKHWELAPTNPASLEKNSIPFAITSFPPENLPDFLKNLRKSVAYGLSKTAALSSLTTVPAKWLGVDQDMGTLEAGKMANFIVTDGDLFEPGTQIMDNWIEGKPYVVNEPISESILGEYDLSVGGLKAVLSIIEKGPKYQAELTLSDGSKEKVEFKMDGDLPVLKFTVKGSQYNLKGWTKQENGMTVLNGTGTLNFGEDQPWTARMKEKGKGTLGAQKVQDKDPVDLGEVFYPFLAFGSPEKIASRSILITDVTVWTNEDEGILMNTDVLLENGKIAKIGTDLSAKDALVLDGTGKHLTPGIIDEHSHIALGGINEMAPNSGMVRMQDVVDPDDPGIYRALAGGVVAAQLLHGSSDPIGGQSALVKFKWGEDAKGLLIQGADPFIKFALGENVKRSKNNVSIRFPRSLMGVEQFYTNAFTEALDYKKEWDAYRSLGTKEKRTAVEPRKNILHETMLEILEKKRFITAHSYQDKEMLMLMEVAERFGFALNTFTHALEGYRIADRMKEHGVGGSTFSDRWNYKWEARNGTPYNATIMDREGVVTALNSDSGETMRHLNHEAAKMVRYGGLTPEEALKMVTLNPARLLHLDDTMGSIKVGKSADVVLWTGDPLSLYSKPEKTIIEGAIYFDLAKDAQLRRENSKERARLLKKMEGLEGTENVSTRISLERVEFHCESLEMQN</sequence>
<dbReference type="PANTHER" id="PTHR43135">
    <property type="entry name" value="ALPHA-D-RIBOSE 1-METHYLPHOSPHONATE 5-TRIPHOSPHATE DIPHOSPHATASE"/>
    <property type="match status" value="1"/>
</dbReference>
<evidence type="ECO:0000313" key="4">
    <source>
        <dbReference type="Proteomes" id="UP000310406"/>
    </source>
</evidence>
<feature type="chain" id="PRO_5020568392" evidence="1">
    <location>
        <begin position="31"/>
        <end position="1012"/>
    </location>
</feature>
<keyword evidence="3" id="KW-0378">Hydrolase</keyword>
<dbReference type="InterPro" id="IPR006680">
    <property type="entry name" value="Amidohydro-rel"/>
</dbReference>
<dbReference type="Pfam" id="PF01979">
    <property type="entry name" value="Amidohydro_1"/>
    <property type="match status" value="2"/>
</dbReference>
<keyword evidence="1" id="KW-0732">Signal</keyword>
<name>A0A4S8RNS4_9FLAO</name>
<evidence type="ECO:0000259" key="2">
    <source>
        <dbReference type="Pfam" id="PF01979"/>
    </source>
</evidence>
<dbReference type="Proteomes" id="UP000310406">
    <property type="component" value="Unassembled WGS sequence"/>
</dbReference>
<dbReference type="Gene3D" id="3.20.20.140">
    <property type="entry name" value="Metal-dependent hydrolases"/>
    <property type="match status" value="2"/>
</dbReference>
<dbReference type="SUPFAM" id="SSF51556">
    <property type="entry name" value="Metallo-dependent hydrolases"/>
    <property type="match status" value="1"/>
</dbReference>
<reference evidence="3 4" key="1">
    <citation type="submission" date="2019-03" db="EMBL/GenBank/DDBJ databases">
        <title>Muricauda SCR12 sp.nov, a marine bacterium isolated from Pacific Ocean:the Okinawa trough.</title>
        <authorList>
            <person name="Liu L."/>
        </authorList>
    </citation>
    <scope>NUCLEOTIDE SEQUENCE [LARGE SCALE GENOMIC DNA]</scope>
    <source>
        <strain evidence="3 4">SCR12</strain>
    </source>
</reference>